<dbReference type="PANTHER" id="PTHR36310:SF1">
    <property type="entry name" value="CYCLIN-DEPENDENT PROTEIN KINASE INHIBITOR SMR11"/>
    <property type="match status" value="1"/>
</dbReference>
<dbReference type="Proteomes" id="UP000030645">
    <property type="component" value="Unassembled WGS sequence"/>
</dbReference>
<evidence type="ECO:0000313" key="3">
    <source>
        <dbReference type="Proteomes" id="UP000030645"/>
    </source>
</evidence>
<gene>
    <name evidence="2" type="ORF">L484_022770</name>
</gene>
<dbReference type="InterPro" id="IPR038971">
    <property type="entry name" value="SMR11/SMR16"/>
</dbReference>
<evidence type="ECO:0000313" key="2">
    <source>
        <dbReference type="EMBL" id="EXC35215.1"/>
    </source>
</evidence>
<dbReference type="OrthoDB" id="777328at2759"/>
<name>W9SCL9_9ROSA</name>
<feature type="region of interest" description="Disordered" evidence="1">
    <location>
        <begin position="38"/>
        <end position="77"/>
    </location>
</feature>
<reference evidence="3" key="1">
    <citation type="submission" date="2013-01" db="EMBL/GenBank/DDBJ databases">
        <title>Draft Genome Sequence of a Mulberry Tree, Morus notabilis C.K. Schneid.</title>
        <authorList>
            <person name="He N."/>
            <person name="Zhao S."/>
        </authorList>
    </citation>
    <scope>NUCLEOTIDE SEQUENCE</scope>
</reference>
<proteinExistence type="predicted"/>
<sequence>MGSGGCTNQVNNFEDLGTNSFKKLDSISVVETHKEVAEISEAHKTDSLGPITPDSDRENGDFPITLKSPPSSVKKRESGVCFDSETEQMVENPSCFDDHASPRTPKDGIFDPFAPGPDDLALAPQCRKYVSKSRSVVARRLSFDFSVKVLDDKDCRNDALSISDEEIVEAMYESLLDTIVSCQTEVVLAEISSLEWDSNNCRTPPSAPHLSGVAETCPGAPLRPAGKSRKIDLALCRRLQFSP</sequence>
<dbReference type="KEGG" id="mnt:21405576"/>
<protein>
    <submittedName>
        <fullName evidence="2">Uncharacterized protein</fullName>
    </submittedName>
</protein>
<dbReference type="STRING" id="981085.W9SCL9"/>
<dbReference type="PANTHER" id="PTHR36310">
    <property type="entry name" value="CYCLIN-DEPENDENT PROTEIN KINASE INHIBITOR SMR11"/>
    <property type="match status" value="1"/>
</dbReference>
<dbReference type="eggNOG" id="ENOG502RZCV">
    <property type="taxonomic scope" value="Eukaryota"/>
</dbReference>
<organism evidence="2 3">
    <name type="scientific">Morus notabilis</name>
    <dbReference type="NCBI Taxonomy" id="981085"/>
    <lineage>
        <taxon>Eukaryota</taxon>
        <taxon>Viridiplantae</taxon>
        <taxon>Streptophyta</taxon>
        <taxon>Embryophyta</taxon>
        <taxon>Tracheophyta</taxon>
        <taxon>Spermatophyta</taxon>
        <taxon>Magnoliopsida</taxon>
        <taxon>eudicotyledons</taxon>
        <taxon>Gunneridae</taxon>
        <taxon>Pentapetalae</taxon>
        <taxon>rosids</taxon>
        <taxon>fabids</taxon>
        <taxon>Rosales</taxon>
        <taxon>Moraceae</taxon>
        <taxon>Moreae</taxon>
        <taxon>Morus</taxon>
    </lineage>
</organism>
<accession>W9SCL9</accession>
<dbReference type="EMBL" id="KE346357">
    <property type="protein sequence ID" value="EXC35215.1"/>
    <property type="molecule type" value="Genomic_DNA"/>
</dbReference>
<keyword evidence="3" id="KW-1185">Reference proteome</keyword>
<dbReference type="AlphaFoldDB" id="W9SCL9"/>
<evidence type="ECO:0000256" key="1">
    <source>
        <dbReference type="SAM" id="MobiDB-lite"/>
    </source>
</evidence>